<keyword evidence="5 9" id="KW-1133">Transmembrane helix</keyword>
<dbReference type="GO" id="GO:0007035">
    <property type="term" value="P:vacuolar acidification"/>
    <property type="evidence" value="ECO:0007669"/>
    <property type="project" value="TreeGrafter"/>
</dbReference>
<evidence type="ECO:0000256" key="9">
    <source>
        <dbReference type="SAM" id="Phobius"/>
    </source>
</evidence>
<feature type="compositionally biased region" description="Basic and acidic residues" evidence="8">
    <location>
        <begin position="435"/>
        <end position="445"/>
    </location>
</feature>
<evidence type="ECO:0000256" key="1">
    <source>
        <dbReference type="ARBA" id="ARBA00004141"/>
    </source>
</evidence>
<evidence type="ECO:0000256" key="7">
    <source>
        <dbReference type="ARBA" id="ARBA00023136"/>
    </source>
</evidence>
<comment type="subcellular location">
    <subcellularLocation>
        <location evidence="1">Membrane</location>
        <topology evidence="1">Multi-pass membrane protein</topology>
    </subcellularLocation>
</comment>
<feature type="transmembrane region" description="Helical" evidence="9">
    <location>
        <begin position="333"/>
        <end position="352"/>
    </location>
</feature>
<sequence>MPWRDALSPMRMERIALVAPVDARRAVLEEVARRAVVELDLPYQPGDGYDEIDRAIDAAVVSGPVAGLVGWSAAQDVPALASAVAAHGASVVPLEHPRGVEPPTRLAGAGRPRLSRTLVDTYGTVPYADVDPSRLAAFAYVVMFGMMFGDVGHGVVLVAFGLVLRADRFPRLAPLRRAWLFVTGAGLTSIAFGALYGEAFGPTGLVPVLWLEPLTDPVTLMLAALVVGAVLLGGAYALGTVNRVREGGWTYALYARTGIAGSALFIAVGLVAWGVTASVSPLVTAGVVLAALALALIFAGLVVEAGGGATGVFQAVIEWVDTLARLGSNIVSFARLAAFGLTHAALLSVVWSGTTALWAPDWRAAAAVLVFVLGNVLTFALEALVAGIQALRLEYYELFSRVFLSEGRPFRAWAPAIRPVDADPERSNPTSSIESADRTTEGKRP</sequence>
<accession>A0A1J5QX35</accession>
<feature type="transmembrane region" description="Helical" evidence="9">
    <location>
        <begin position="251"/>
        <end position="276"/>
    </location>
</feature>
<evidence type="ECO:0000256" key="8">
    <source>
        <dbReference type="SAM" id="MobiDB-lite"/>
    </source>
</evidence>
<comment type="caution">
    <text evidence="10">The sequence shown here is derived from an EMBL/GenBank/DDBJ whole genome shotgun (WGS) entry which is preliminary data.</text>
</comment>
<feature type="transmembrane region" description="Helical" evidence="9">
    <location>
        <begin position="217"/>
        <end position="239"/>
    </location>
</feature>
<keyword evidence="7 9" id="KW-0472">Membrane</keyword>
<keyword evidence="6" id="KW-0406">Ion transport</keyword>
<dbReference type="PANTHER" id="PTHR11629">
    <property type="entry name" value="VACUOLAR PROTON ATPASES"/>
    <property type="match status" value="1"/>
</dbReference>
<feature type="region of interest" description="Disordered" evidence="8">
    <location>
        <begin position="420"/>
        <end position="445"/>
    </location>
</feature>
<protein>
    <submittedName>
        <fullName evidence="10">V-type ATP synthase subunit I</fullName>
    </submittedName>
</protein>
<evidence type="ECO:0000256" key="4">
    <source>
        <dbReference type="ARBA" id="ARBA00022692"/>
    </source>
</evidence>
<organism evidence="10">
    <name type="scientific">mine drainage metagenome</name>
    <dbReference type="NCBI Taxonomy" id="410659"/>
    <lineage>
        <taxon>unclassified sequences</taxon>
        <taxon>metagenomes</taxon>
        <taxon>ecological metagenomes</taxon>
    </lineage>
</organism>
<evidence type="ECO:0000256" key="5">
    <source>
        <dbReference type="ARBA" id="ARBA00022989"/>
    </source>
</evidence>
<dbReference type="GO" id="GO:0046961">
    <property type="term" value="F:proton-transporting ATPase activity, rotational mechanism"/>
    <property type="evidence" value="ECO:0007669"/>
    <property type="project" value="InterPro"/>
</dbReference>
<dbReference type="GO" id="GO:0016471">
    <property type="term" value="C:vacuolar proton-transporting V-type ATPase complex"/>
    <property type="evidence" value="ECO:0007669"/>
    <property type="project" value="TreeGrafter"/>
</dbReference>
<keyword evidence="3" id="KW-0813">Transport</keyword>
<feature type="transmembrane region" description="Helical" evidence="9">
    <location>
        <begin position="282"/>
        <end position="303"/>
    </location>
</feature>
<feature type="transmembrane region" description="Helical" evidence="9">
    <location>
        <begin position="364"/>
        <end position="391"/>
    </location>
</feature>
<dbReference type="EMBL" id="MLJW01000620">
    <property type="protein sequence ID" value="OIQ84399.1"/>
    <property type="molecule type" value="Genomic_DNA"/>
</dbReference>
<comment type="similarity">
    <text evidence="2">Belongs to the V-ATPase 116 kDa subunit family.</text>
</comment>
<evidence type="ECO:0000256" key="3">
    <source>
        <dbReference type="ARBA" id="ARBA00022448"/>
    </source>
</evidence>
<dbReference type="AlphaFoldDB" id="A0A1J5QX35"/>
<feature type="transmembrane region" description="Helical" evidence="9">
    <location>
        <begin position="137"/>
        <end position="166"/>
    </location>
</feature>
<dbReference type="GO" id="GO:0033179">
    <property type="term" value="C:proton-transporting V-type ATPase, V0 domain"/>
    <property type="evidence" value="ECO:0007669"/>
    <property type="project" value="InterPro"/>
</dbReference>
<dbReference type="PANTHER" id="PTHR11629:SF63">
    <property type="entry name" value="V-TYPE PROTON ATPASE SUBUNIT A"/>
    <property type="match status" value="1"/>
</dbReference>
<evidence type="ECO:0000256" key="6">
    <source>
        <dbReference type="ARBA" id="ARBA00023065"/>
    </source>
</evidence>
<evidence type="ECO:0000313" key="10">
    <source>
        <dbReference type="EMBL" id="OIQ84399.1"/>
    </source>
</evidence>
<proteinExistence type="inferred from homology"/>
<gene>
    <name evidence="10" type="ORF">GALL_337760</name>
</gene>
<dbReference type="Pfam" id="PF01496">
    <property type="entry name" value="V_ATPase_I"/>
    <property type="match status" value="1"/>
</dbReference>
<name>A0A1J5QX35_9ZZZZ</name>
<evidence type="ECO:0000256" key="2">
    <source>
        <dbReference type="ARBA" id="ARBA00009904"/>
    </source>
</evidence>
<reference evidence="10" key="1">
    <citation type="submission" date="2016-10" db="EMBL/GenBank/DDBJ databases">
        <title>Sequence of Gallionella enrichment culture.</title>
        <authorList>
            <person name="Poehlein A."/>
            <person name="Muehling M."/>
            <person name="Daniel R."/>
        </authorList>
    </citation>
    <scope>NUCLEOTIDE SEQUENCE</scope>
</reference>
<feature type="transmembrane region" description="Helical" evidence="9">
    <location>
        <begin position="178"/>
        <end position="197"/>
    </location>
</feature>
<keyword evidence="4 9" id="KW-0812">Transmembrane</keyword>
<dbReference type="InterPro" id="IPR002490">
    <property type="entry name" value="V-ATPase_116kDa_su"/>
</dbReference>
<dbReference type="GO" id="GO:0051117">
    <property type="term" value="F:ATPase binding"/>
    <property type="evidence" value="ECO:0007669"/>
    <property type="project" value="TreeGrafter"/>
</dbReference>